<evidence type="ECO:0000313" key="3">
    <source>
        <dbReference type="Proteomes" id="UP000807342"/>
    </source>
</evidence>
<accession>A0A9P5X8I8</accession>
<feature type="compositionally biased region" description="Low complexity" evidence="1">
    <location>
        <begin position="490"/>
        <end position="526"/>
    </location>
</feature>
<sequence length="595" mass="64375">MQTRRAHAVSPLAIVLPHPPIPRHTPSLLSLSSAASPRTPRSCGSPRSSIFVTPAANRKSTDSWNSSNADELEWEWKPEQILLLARTLDALPAHLVTPFNGPIPPSNLLDKIARGVSQAKGPVEWPHSLRATRVKLIELSRQRAKEQAVAEQREGITEEPENALNADTNYSYIQDGLEKPVGIASGTRRPLYRQSSMDFMLNAVGTDIKNNENIARLSSRLQRTERQATHHPYQRSTRSTRCTSPPPSTVPSLINPSTPSSSTLNTLSSFSSQPRALRRTISSVSSSSLSILSSSSDGILPNPRVQRLMQDDGFAPVVPHKDSSNPGKAGVKRAPSFGAFAQESRREYLTQTPPDNSHVRKNSCPSSDEEEKLRNKQAKKPRKQSTPFGARATPPPESPAPTTPVSSPIIIRKRAPQLLPEANLKGSGETKSEGKERAKEKKENFLSLGKSQKVKHSTKPLPMNLQRNPSIFGPELPQVTDVPMSPAPMSPRAARGLPSSPAPRALSSLKPALGPSSPSASPVGKPTSLSPAADINVSPTTQKVKTLRRVRRLAPARRISFSSLVPPGDEADADGEGDGEEKGGRIELGSAFQLH</sequence>
<feature type="region of interest" description="Disordered" evidence="1">
    <location>
        <begin position="27"/>
        <end position="70"/>
    </location>
</feature>
<feature type="compositionally biased region" description="Basic and acidic residues" evidence="1">
    <location>
        <begin position="428"/>
        <end position="444"/>
    </location>
</feature>
<proteinExistence type="predicted"/>
<feature type="compositionally biased region" description="Acidic residues" evidence="1">
    <location>
        <begin position="569"/>
        <end position="579"/>
    </location>
</feature>
<feature type="compositionally biased region" description="Low complexity" evidence="1">
    <location>
        <begin position="27"/>
        <end position="42"/>
    </location>
</feature>
<reference evidence="2" key="1">
    <citation type="submission" date="2020-11" db="EMBL/GenBank/DDBJ databases">
        <authorList>
            <consortium name="DOE Joint Genome Institute"/>
            <person name="Ahrendt S."/>
            <person name="Riley R."/>
            <person name="Andreopoulos W."/>
            <person name="Labutti K."/>
            <person name="Pangilinan J."/>
            <person name="Ruiz-Duenas F.J."/>
            <person name="Barrasa J.M."/>
            <person name="Sanchez-Garcia M."/>
            <person name="Camarero S."/>
            <person name="Miyauchi S."/>
            <person name="Serrano A."/>
            <person name="Linde D."/>
            <person name="Babiker R."/>
            <person name="Drula E."/>
            <person name="Ayuso-Fernandez I."/>
            <person name="Pacheco R."/>
            <person name="Padilla G."/>
            <person name="Ferreira P."/>
            <person name="Barriuso J."/>
            <person name="Kellner H."/>
            <person name="Castanera R."/>
            <person name="Alfaro M."/>
            <person name="Ramirez L."/>
            <person name="Pisabarro A.G."/>
            <person name="Kuo A."/>
            <person name="Tritt A."/>
            <person name="Lipzen A."/>
            <person name="He G."/>
            <person name="Yan M."/>
            <person name="Ng V."/>
            <person name="Cullen D."/>
            <person name="Martin F."/>
            <person name="Rosso M.-N."/>
            <person name="Henrissat B."/>
            <person name="Hibbett D."/>
            <person name="Martinez A.T."/>
            <person name="Grigoriev I.V."/>
        </authorList>
    </citation>
    <scope>NUCLEOTIDE SEQUENCE</scope>
    <source>
        <strain evidence="2">MF-IS2</strain>
    </source>
</reference>
<feature type="compositionally biased region" description="Basic residues" evidence="1">
    <location>
        <begin position="545"/>
        <end position="555"/>
    </location>
</feature>
<feature type="compositionally biased region" description="Pro residues" evidence="1">
    <location>
        <begin position="393"/>
        <end position="402"/>
    </location>
</feature>
<name>A0A9P5X8I8_9AGAR</name>
<dbReference type="OrthoDB" id="433738at2759"/>
<feature type="compositionally biased region" description="Polar residues" evidence="1">
    <location>
        <begin position="234"/>
        <end position="243"/>
    </location>
</feature>
<evidence type="ECO:0000313" key="2">
    <source>
        <dbReference type="EMBL" id="KAF9446597.1"/>
    </source>
</evidence>
<keyword evidence="3" id="KW-1185">Reference proteome</keyword>
<protein>
    <submittedName>
        <fullName evidence="2">Uncharacterized protein</fullName>
    </submittedName>
</protein>
<feature type="compositionally biased region" description="Low complexity" evidence="1">
    <location>
        <begin position="251"/>
        <end position="272"/>
    </location>
</feature>
<dbReference type="Proteomes" id="UP000807342">
    <property type="component" value="Unassembled WGS sequence"/>
</dbReference>
<feature type="region of interest" description="Disordered" evidence="1">
    <location>
        <begin position="219"/>
        <end position="334"/>
    </location>
</feature>
<feature type="compositionally biased region" description="Low complexity" evidence="1">
    <location>
        <begin position="281"/>
        <end position="296"/>
    </location>
</feature>
<dbReference type="EMBL" id="MU151237">
    <property type="protein sequence ID" value="KAF9446597.1"/>
    <property type="molecule type" value="Genomic_DNA"/>
</dbReference>
<gene>
    <name evidence="2" type="ORF">P691DRAFT_761484</name>
</gene>
<evidence type="ECO:0000256" key="1">
    <source>
        <dbReference type="SAM" id="MobiDB-lite"/>
    </source>
</evidence>
<organism evidence="2 3">
    <name type="scientific">Macrolepiota fuliginosa MF-IS2</name>
    <dbReference type="NCBI Taxonomy" id="1400762"/>
    <lineage>
        <taxon>Eukaryota</taxon>
        <taxon>Fungi</taxon>
        <taxon>Dikarya</taxon>
        <taxon>Basidiomycota</taxon>
        <taxon>Agaricomycotina</taxon>
        <taxon>Agaricomycetes</taxon>
        <taxon>Agaricomycetidae</taxon>
        <taxon>Agaricales</taxon>
        <taxon>Agaricineae</taxon>
        <taxon>Agaricaceae</taxon>
        <taxon>Macrolepiota</taxon>
    </lineage>
</organism>
<feature type="region of interest" description="Disordered" evidence="1">
    <location>
        <begin position="348"/>
        <end position="595"/>
    </location>
</feature>
<comment type="caution">
    <text evidence="2">The sequence shown here is derived from an EMBL/GenBank/DDBJ whole genome shotgun (WGS) entry which is preliminary data.</text>
</comment>
<dbReference type="AlphaFoldDB" id="A0A9P5X8I8"/>